<dbReference type="GO" id="GO:0009897">
    <property type="term" value="C:external side of plasma membrane"/>
    <property type="evidence" value="ECO:0007669"/>
    <property type="project" value="TreeGrafter"/>
</dbReference>
<evidence type="ECO:0000256" key="11">
    <source>
        <dbReference type="SAM" id="SignalP"/>
    </source>
</evidence>
<dbReference type="GO" id="GO:0042130">
    <property type="term" value="P:negative regulation of T cell proliferation"/>
    <property type="evidence" value="ECO:0007669"/>
    <property type="project" value="TreeGrafter"/>
</dbReference>
<dbReference type="GO" id="GO:0071222">
    <property type="term" value="P:cellular response to lipopolysaccharide"/>
    <property type="evidence" value="ECO:0007669"/>
    <property type="project" value="TreeGrafter"/>
</dbReference>
<keyword evidence="7" id="KW-1015">Disulfide bond</keyword>
<dbReference type="Gene3D" id="2.60.40.10">
    <property type="entry name" value="Immunoglobulins"/>
    <property type="match status" value="1"/>
</dbReference>
<evidence type="ECO:0000256" key="7">
    <source>
        <dbReference type="ARBA" id="ARBA00023157"/>
    </source>
</evidence>
<dbReference type="Ensembl" id="ENSNBRT00000016947.1">
    <property type="protein sequence ID" value="ENSNBRP00000016506.1"/>
    <property type="gene ID" value="ENSNBRG00000012758.1"/>
</dbReference>
<evidence type="ECO:0000256" key="4">
    <source>
        <dbReference type="ARBA" id="ARBA00022729"/>
    </source>
</evidence>
<dbReference type="STRING" id="32507.ENSNBRP00000016506"/>
<keyword evidence="2" id="KW-1003">Cell membrane</keyword>
<keyword evidence="14" id="KW-1185">Reference proteome</keyword>
<evidence type="ECO:0000313" key="14">
    <source>
        <dbReference type="Proteomes" id="UP000261580"/>
    </source>
</evidence>
<feature type="signal peptide" evidence="11">
    <location>
        <begin position="1"/>
        <end position="20"/>
    </location>
</feature>
<keyword evidence="5" id="KW-1133">Transmembrane helix</keyword>
<dbReference type="GO" id="GO:0007166">
    <property type="term" value="P:cell surface receptor signaling pathway"/>
    <property type="evidence" value="ECO:0007669"/>
    <property type="project" value="TreeGrafter"/>
</dbReference>
<organism evidence="13 14">
    <name type="scientific">Neolamprologus brichardi</name>
    <name type="common">Fairy cichlid</name>
    <name type="synonym">Lamprologus brichardi</name>
    <dbReference type="NCBI Taxonomy" id="32507"/>
    <lineage>
        <taxon>Eukaryota</taxon>
        <taxon>Metazoa</taxon>
        <taxon>Chordata</taxon>
        <taxon>Craniata</taxon>
        <taxon>Vertebrata</taxon>
        <taxon>Euteleostomi</taxon>
        <taxon>Actinopterygii</taxon>
        <taxon>Neopterygii</taxon>
        <taxon>Teleostei</taxon>
        <taxon>Neoteleostei</taxon>
        <taxon>Acanthomorphata</taxon>
        <taxon>Ovalentaria</taxon>
        <taxon>Cichlomorphae</taxon>
        <taxon>Cichliformes</taxon>
        <taxon>Cichlidae</taxon>
        <taxon>African cichlids</taxon>
        <taxon>Pseudocrenilabrinae</taxon>
        <taxon>Lamprologini</taxon>
        <taxon>Neolamprologus</taxon>
    </lineage>
</organism>
<dbReference type="InterPro" id="IPR013783">
    <property type="entry name" value="Ig-like_fold"/>
</dbReference>
<dbReference type="PANTHER" id="PTHR25466">
    <property type="entry name" value="T-LYMPHOCYTE ACTIVATION ANTIGEN"/>
    <property type="match status" value="1"/>
</dbReference>
<comment type="subcellular location">
    <subcellularLocation>
        <location evidence="1">Cell membrane</location>
        <topology evidence="1">Single-pass type I membrane protein</topology>
    </subcellularLocation>
</comment>
<dbReference type="GO" id="GO:0031295">
    <property type="term" value="P:T cell costimulation"/>
    <property type="evidence" value="ECO:0007669"/>
    <property type="project" value="TreeGrafter"/>
</dbReference>
<evidence type="ECO:0000256" key="2">
    <source>
        <dbReference type="ARBA" id="ARBA00022475"/>
    </source>
</evidence>
<dbReference type="InterPro" id="IPR036179">
    <property type="entry name" value="Ig-like_dom_sf"/>
</dbReference>
<keyword evidence="9" id="KW-0325">Glycoprotein</keyword>
<sequence>MVSMLAVVFVCLSVSRVVHVCAPVGGEVLLQCVCPELRRLPHRVGVFWRDREDRTVLDIILSSPYVRFQHHLFRGRVQSFPHTCNQGNFSILLKHLQLSDSSSYTCFIPQLKLKETIQLTVACAAELTCDIQSNLGLIVHFGDVAIVRAAVVRPQALYEDGKVSSLVLVWEAEHSTCELCIYFIFSAVDDVQYNFVILVPPEGSDWLGQLFRVDAGQQDLTPDEAGPHRLAAGCRMTGQVSYRLPVHSFNTALCFSSLCAK</sequence>
<name>A0A3Q4H4A8_NEOBR</name>
<keyword evidence="3" id="KW-0812">Transmembrane</keyword>
<dbReference type="GeneTree" id="ENSGT01030000235241"/>
<evidence type="ECO:0000256" key="1">
    <source>
        <dbReference type="ARBA" id="ARBA00004251"/>
    </source>
</evidence>
<keyword evidence="8" id="KW-0675">Receptor</keyword>
<evidence type="ECO:0000256" key="5">
    <source>
        <dbReference type="ARBA" id="ARBA00022989"/>
    </source>
</evidence>
<dbReference type="Bgee" id="ENSNBRG00000012758">
    <property type="expression patterns" value="Expressed in brain and 1 other cell type or tissue"/>
</dbReference>
<reference evidence="13" key="1">
    <citation type="submission" date="2025-08" db="UniProtKB">
        <authorList>
            <consortium name="Ensembl"/>
        </authorList>
    </citation>
    <scope>IDENTIFICATION</scope>
</reference>
<dbReference type="InterPro" id="IPR051713">
    <property type="entry name" value="T-cell_Activation_Regulation"/>
</dbReference>
<dbReference type="SUPFAM" id="SSF48726">
    <property type="entry name" value="Immunoglobulin"/>
    <property type="match status" value="1"/>
</dbReference>
<protein>
    <recommendedName>
        <fullName evidence="12">Ig-like domain-containing protein</fullName>
    </recommendedName>
</protein>
<evidence type="ECO:0000259" key="12">
    <source>
        <dbReference type="PROSITE" id="PS50835"/>
    </source>
</evidence>
<reference evidence="13" key="2">
    <citation type="submission" date="2025-09" db="UniProtKB">
        <authorList>
            <consortium name="Ensembl"/>
        </authorList>
    </citation>
    <scope>IDENTIFICATION</scope>
</reference>
<dbReference type="GO" id="GO:0006955">
    <property type="term" value="P:immune response"/>
    <property type="evidence" value="ECO:0007669"/>
    <property type="project" value="TreeGrafter"/>
</dbReference>
<keyword evidence="6" id="KW-0472">Membrane</keyword>
<evidence type="ECO:0000256" key="3">
    <source>
        <dbReference type="ARBA" id="ARBA00022692"/>
    </source>
</evidence>
<dbReference type="PROSITE" id="PS50835">
    <property type="entry name" value="IG_LIKE"/>
    <property type="match status" value="1"/>
</dbReference>
<evidence type="ECO:0000256" key="10">
    <source>
        <dbReference type="ARBA" id="ARBA00023319"/>
    </source>
</evidence>
<evidence type="ECO:0000313" key="13">
    <source>
        <dbReference type="Ensembl" id="ENSNBRP00000016506.1"/>
    </source>
</evidence>
<keyword evidence="10" id="KW-0393">Immunoglobulin domain</keyword>
<feature type="domain" description="Ig-like" evidence="12">
    <location>
        <begin position="25"/>
        <end position="122"/>
    </location>
</feature>
<evidence type="ECO:0000256" key="6">
    <source>
        <dbReference type="ARBA" id="ARBA00023136"/>
    </source>
</evidence>
<feature type="chain" id="PRO_5018621166" description="Ig-like domain-containing protein" evidence="11">
    <location>
        <begin position="21"/>
        <end position="261"/>
    </location>
</feature>
<dbReference type="PANTHER" id="PTHR25466:SF14">
    <property type="entry name" value="BUTYROPHILIN SUBFAMILY 2 MEMBER A2-LIKE-RELATED"/>
    <property type="match status" value="1"/>
</dbReference>
<dbReference type="InterPro" id="IPR013106">
    <property type="entry name" value="Ig_V-set"/>
</dbReference>
<dbReference type="AlphaFoldDB" id="A0A3Q4H4A8"/>
<accession>A0A3Q4H4A8</accession>
<proteinExistence type="predicted"/>
<dbReference type="Proteomes" id="UP000261580">
    <property type="component" value="Unassembled WGS sequence"/>
</dbReference>
<dbReference type="InterPro" id="IPR007110">
    <property type="entry name" value="Ig-like_dom"/>
</dbReference>
<dbReference type="GO" id="GO:0042102">
    <property type="term" value="P:positive regulation of T cell proliferation"/>
    <property type="evidence" value="ECO:0007669"/>
    <property type="project" value="TreeGrafter"/>
</dbReference>
<evidence type="ECO:0000256" key="8">
    <source>
        <dbReference type="ARBA" id="ARBA00023170"/>
    </source>
</evidence>
<evidence type="ECO:0000256" key="9">
    <source>
        <dbReference type="ARBA" id="ARBA00023180"/>
    </source>
</evidence>
<keyword evidence="4 11" id="KW-0732">Signal</keyword>
<dbReference type="Pfam" id="PF07686">
    <property type="entry name" value="V-set"/>
    <property type="match status" value="1"/>
</dbReference>